<feature type="domain" description="DUF6589" evidence="2">
    <location>
        <begin position="60"/>
        <end position="266"/>
    </location>
</feature>
<feature type="compositionally biased region" description="Acidic residues" evidence="1">
    <location>
        <begin position="285"/>
        <end position="296"/>
    </location>
</feature>
<evidence type="ECO:0000313" key="3">
    <source>
        <dbReference type="EMBL" id="KAG5650029.1"/>
    </source>
</evidence>
<protein>
    <recommendedName>
        <fullName evidence="2">DUF6589 domain-containing protein</fullName>
    </recommendedName>
</protein>
<dbReference type="Proteomes" id="UP000717328">
    <property type="component" value="Unassembled WGS sequence"/>
</dbReference>
<comment type="caution">
    <text evidence="3">The sequence shown here is derived from an EMBL/GenBank/DDBJ whole genome shotgun (WGS) entry which is preliminary data.</text>
</comment>
<reference evidence="3" key="2">
    <citation type="submission" date="2021-10" db="EMBL/GenBank/DDBJ databases">
        <title>Phylogenomics reveals ancestral predisposition of the termite-cultivated fungus Termitomyces towards a domesticated lifestyle.</title>
        <authorList>
            <person name="Auxier B."/>
            <person name="Grum-Grzhimaylo A."/>
            <person name="Cardenas M.E."/>
            <person name="Lodge J.D."/>
            <person name="Laessoe T."/>
            <person name="Pedersen O."/>
            <person name="Smith M.E."/>
            <person name="Kuyper T.W."/>
            <person name="Franco-Molano E.A."/>
            <person name="Baroni T.J."/>
            <person name="Aanen D.K."/>
        </authorList>
    </citation>
    <scope>NUCLEOTIDE SEQUENCE</scope>
    <source>
        <strain evidence="3">D49</strain>
    </source>
</reference>
<dbReference type="Pfam" id="PF20231">
    <property type="entry name" value="DUF6589"/>
    <property type="match status" value="1"/>
</dbReference>
<sequence>MGFTTISENICALTDHSITDARRLVVTAPTGMAYDNINITSSIFVEQVPGAMNKVQNYTKKAEFENPPCRKLPDGHKTEFHPLRATTIEEASVQGNLLNHKDIMVVQLQRSDEDLDKYLIPTINDQLTNPQNRAVQVLHSKDLTPWSRREVLALGFGTFHLVMNLIWMLLHHHQGSIDQIGSLTHLFAVLEKVRLSGEHPDFHALLSGLTQILDGLILNAWQRECGYDDLQDFSALNPSPAKILEIAKTIIIDKYGTPFENLQPCEKKRPADNTKEMDAHQAGEAVEESDSEDTIGNDDSPAPNVKDPTRENLV</sequence>
<dbReference type="InterPro" id="IPR046496">
    <property type="entry name" value="DUF6589"/>
</dbReference>
<evidence type="ECO:0000256" key="1">
    <source>
        <dbReference type="SAM" id="MobiDB-lite"/>
    </source>
</evidence>
<evidence type="ECO:0000259" key="2">
    <source>
        <dbReference type="Pfam" id="PF20231"/>
    </source>
</evidence>
<reference evidence="3" key="1">
    <citation type="submission" date="2021-02" db="EMBL/GenBank/DDBJ databases">
        <authorList>
            <person name="Nieuwenhuis M."/>
            <person name="Van De Peppel L.J.J."/>
        </authorList>
    </citation>
    <scope>NUCLEOTIDE SEQUENCE</scope>
    <source>
        <strain evidence="3">D49</strain>
    </source>
</reference>
<proteinExistence type="predicted"/>
<feature type="compositionally biased region" description="Basic and acidic residues" evidence="1">
    <location>
        <begin position="265"/>
        <end position="281"/>
    </location>
</feature>
<name>A0A9P7GHZ3_9AGAR</name>
<dbReference type="AlphaFoldDB" id="A0A9P7GHZ3"/>
<accession>A0A9P7GHZ3</accession>
<organism evidence="3 4">
    <name type="scientific">Sphagnurus paluster</name>
    <dbReference type="NCBI Taxonomy" id="117069"/>
    <lineage>
        <taxon>Eukaryota</taxon>
        <taxon>Fungi</taxon>
        <taxon>Dikarya</taxon>
        <taxon>Basidiomycota</taxon>
        <taxon>Agaricomycotina</taxon>
        <taxon>Agaricomycetes</taxon>
        <taxon>Agaricomycetidae</taxon>
        <taxon>Agaricales</taxon>
        <taxon>Tricholomatineae</taxon>
        <taxon>Lyophyllaceae</taxon>
        <taxon>Sphagnurus</taxon>
    </lineage>
</organism>
<feature type="region of interest" description="Disordered" evidence="1">
    <location>
        <begin position="262"/>
        <end position="314"/>
    </location>
</feature>
<dbReference type="EMBL" id="JABCKI010000585">
    <property type="protein sequence ID" value="KAG5650029.1"/>
    <property type="molecule type" value="Genomic_DNA"/>
</dbReference>
<dbReference type="OrthoDB" id="3040861at2759"/>
<evidence type="ECO:0000313" key="4">
    <source>
        <dbReference type="Proteomes" id="UP000717328"/>
    </source>
</evidence>
<keyword evidence="4" id="KW-1185">Reference proteome</keyword>
<gene>
    <name evidence="3" type="ORF">H0H81_001034</name>
</gene>